<evidence type="ECO:0000313" key="2">
    <source>
        <dbReference type="Proteomes" id="UP000236370"/>
    </source>
</evidence>
<organism evidence="1 2">
    <name type="scientific">Pan troglodytes</name>
    <name type="common">Chimpanzee</name>
    <dbReference type="NCBI Taxonomy" id="9598"/>
    <lineage>
        <taxon>Eukaryota</taxon>
        <taxon>Metazoa</taxon>
        <taxon>Chordata</taxon>
        <taxon>Craniata</taxon>
        <taxon>Vertebrata</taxon>
        <taxon>Euteleostomi</taxon>
        <taxon>Mammalia</taxon>
        <taxon>Eutheria</taxon>
        <taxon>Euarchontoglires</taxon>
        <taxon>Primates</taxon>
        <taxon>Haplorrhini</taxon>
        <taxon>Catarrhini</taxon>
        <taxon>Hominidae</taxon>
        <taxon>Pan</taxon>
    </lineage>
</organism>
<name>A0A2J8Q657_PANTR</name>
<protein>
    <submittedName>
        <fullName evidence="1">ADAMTS18 isoform 9</fullName>
    </submittedName>
</protein>
<dbReference type="Proteomes" id="UP000236370">
    <property type="component" value="Unassembled WGS sequence"/>
</dbReference>
<comment type="caution">
    <text evidence="1">The sequence shown here is derived from an EMBL/GenBank/DDBJ whole genome shotgun (WGS) entry which is preliminary data.</text>
</comment>
<dbReference type="AlphaFoldDB" id="A0A2J8Q657"/>
<evidence type="ECO:0000313" key="1">
    <source>
        <dbReference type="EMBL" id="PNI91744.1"/>
    </source>
</evidence>
<proteinExistence type="predicted"/>
<gene>
    <name evidence="1" type="ORF">CK820_G0042680</name>
</gene>
<dbReference type="EMBL" id="NBAG03000071">
    <property type="protein sequence ID" value="PNI91744.1"/>
    <property type="molecule type" value="Genomic_DNA"/>
</dbReference>
<feature type="non-terminal residue" evidence="1">
    <location>
        <position position="1"/>
    </location>
</feature>
<reference evidence="1 2" key="1">
    <citation type="submission" date="2017-12" db="EMBL/GenBank/DDBJ databases">
        <title>High-resolution comparative analysis of great ape genomes.</title>
        <authorList>
            <person name="Pollen A."/>
            <person name="Hastie A."/>
            <person name="Hormozdiari F."/>
            <person name="Dougherty M."/>
            <person name="Liu R."/>
            <person name="Chaisson M."/>
            <person name="Hoppe E."/>
            <person name="Hill C."/>
            <person name="Pang A."/>
            <person name="Hillier L."/>
            <person name="Baker C."/>
            <person name="Armstrong J."/>
            <person name="Shendure J."/>
            <person name="Paten B."/>
            <person name="Wilson R."/>
            <person name="Chao H."/>
            <person name="Schneider V."/>
            <person name="Ventura M."/>
            <person name="Kronenberg Z."/>
            <person name="Murali S."/>
            <person name="Gordon D."/>
            <person name="Cantsilieris S."/>
            <person name="Munson K."/>
            <person name="Nelson B."/>
            <person name="Raja A."/>
            <person name="Underwood J."/>
            <person name="Diekhans M."/>
            <person name="Fiddes I."/>
            <person name="Haussler D."/>
            <person name="Eichler E."/>
        </authorList>
    </citation>
    <scope>NUCLEOTIDE SEQUENCE [LARGE SCALE GENOMIC DNA]</scope>
    <source>
        <strain evidence="1">Yerkes chimp pedigree #C0471</strain>
    </source>
</reference>
<sequence>QGRPSSSCLLHQKPPVLRACNTNFCPAPEKRDSAGSQLPCCDGPQAVHEELRFPDNH</sequence>
<accession>A0A2J8Q657</accession>